<protein>
    <submittedName>
        <fullName evidence="1">Uncharacterized protein</fullName>
    </submittedName>
</protein>
<name>A0ABP8IVH4_9BACT</name>
<sequence>MLHRTAELVQTVHDAFGATVAEFNYFPNERVLYVHWHGHLTADLVVRVAEASLVWHEQLHPLSILNDKRGTSGDWGEAAIWLEFEWIPVVKGHGLQALAYVLDPDTPVSLPNAQVKELLEEALVVRTFYAVAPAWRWLRQRTTRLLLSTSAA</sequence>
<gene>
    <name evidence="1" type="ORF">GCM10023186_04700</name>
</gene>
<evidence type="ECO:0000313" key="2">
    <source>
        <dbReference type="Proteomes" id="UP001500454"/>
    </source>
</evidence>
<evidence type="ECO:0000313" key="1">
    <source>
        <dbReference type="EMBL" id="GAA4373791.1"/>
    </source>
</evidence>
<accession>A0ABP8IVH4</accession>
<dbReference type="Proteomes" id="UP001500454">
    <property type="component" value="Unassembled WGS sequence"/>
</dbReference>
<comment type="caution">
    <text evidence="1">The sequence shown here is derived from an EMBL/GenBank/DDBJ whole genome shotgun (WGS) entry which is preliminary data.</text>
</comment>
<reference evidence="2" key="1">
    <citation type="journal article" date="2019" name="Int. J. Syst. Evol. Microbiol.">
        <title>The Global Catalogue of Microorganisms (GCM) 10K type strain sequencing project: providing services to taxonomists for standard genome sequencing and annotation.</title>
        <authorList>
            <consortium name="The Broad Institute Genomics Platform"/>
            <consortium name="The Broad Institute Genome Sequencing Center for Infectious Disease"/>
            <person name="Wu L."/>
            <person name="Ma J."/>
        </authorList>
    </citation>
    <scope>NUCLEOTIDE SEQUENCE [LARGE SCALE GENOMIC DNA]</scope>
    <source>
        <strain evidence="2">JCM 17924</strain>
    </source>
</reference>
<dbReference type="EMBL" id="BAABHA010000001">
    <property type="protein sequence ID" value="GAA4373791.1"/>
    <property type="molecule type" value="Genomic_DNA"/>
</dbReference>
<organism evidence="1 2">
    <name type="scientific">Hymenobacter koreensis</name>
    <dbReference type="NCBI Taxonomy" id="1084523"/>
    <lineage>
        <taxon>Bacteria</taxon>
        <taxon>Pseudomonadati</taxon>
        <taxon>Bacteroidota</taxon>
        <taxon>Cytophagia</taxon>
        <taxon>Cytophagales</taxon>
        <taxon>Hymenobacteraceae</taxon>
        <taxon>Hymenobacter</taxon>
    </lineage>
</organism>
<keyword evidence="2" id="KW-1185">Reference proteome</keyword>
<proteinExistence type="predicted"/>